<organism evidence="6">
    <name type="scientific">Volvox carteri f. nagariensis</name>
    <dbReference type="NCBI Taxonomy" id="3068"/>
    <lineage>
        <taxon>Eukaryota</taxon>
        <taxon>Viridiplantae</taxon>
        <taxon>Chlorophyta</taxon>
        <taxon>core chlorophytes</taxon>
        <taxon>Chlorophyceae</taxon>
        <taxon>CS clade</taxon>
        <taxon>Chlamydomonadales</taxon>
        <taxon>Volvocaceae</taxon>
        <taxon>Volvox</taxon>
    </lineage>
</organism>
<evidence type="ECO:0000256" key="2">
    <source>
        <dbReference type="SAM" id="SignalP"/>
    </source>
</evidence>
<dbReference type="CDD" id="cd00063">
    <property type="entry name" value="FN3"/>
    <property type="match status" value="1"/>
</dbReference>
<evidence type="ECO:0000313" key="5">
    <source>
        <dbReference type="EMBL" id="EFJ40185.1"/>
    </source>
</evidence>
<gene>
    <name evidence="5" type="ORF">VOLCADRAFT_120035</name>
</gene>
<dbReference type="InParanoid" id="D8UJA3"/>
<feature type="region of interest" description="Disordered" evidence="1">
    <location>
        <begin position="1454"/>
        <end position="1496"/>
    </location>
</feature>
<feature type="domain" description="EF-hand" evidence="4">
    <location>
        <begin position="28"/>
        <end position="63"/>
    </location>
</feature>
<dbReference type="Gene3D" id="1.10.150.50">
    <property type="entry name" value="Transcription Factor, Ets-1"/>
    <property type="match status" value="1"/>
</dbReference>
<dbReference type="CDD" id="cd00065">
    <property type="entry name" value="FYVE_like_SF"/>
    <property type="match status" value="1"/>
</dbReference>
<feature type="signal peptide" evidence="2">
    <location>
        <begin position="1"/>
        <end position="27"/>
    </location>
</feature>
<feature type="chain" id="PRO_5003124580" description="SAM domain-containing protein" evidence="2">
    <location>
        <begin position="28"/>
        <end position="2274"/>
    </location>
</feature>
<reference evidence="5 6" key="1">
    <citation type="journal article" date="2010" name="Science">
        <title>Genomic analysis of organismal complexity in the multicellular green alga Volvox carteri.</title>
        <authorList>
            <person name="Prochnik S.E."/>
            <person name="Umen J."/>
            <person name="Nedelcu A.M."/>
            <person name="Hallmann A."/>
            <person name="Miller S.M."/>
            <person name="Nishii I."/>
            <person name="Ferris P."/>
            <person name="Kuo A."/>
            <person name="Mitros T."/>
            <person name="Fritz-Laylin L.K."/>
            <person name="Hellsten U."/>
            <person name="Chapman J."/>
            <person name="Simakov O."/>
            <person name="Rensing S.A."/>
            <person name="Terry A."/>
            <person name="Pangilinan J."/>
            <person name="Kapitonov V."/>
            <person name="Jurka J."/>
            <person name="Salamov A."/>
            <person name="Shapiro H."/>
            <person name="Schmutz J."/>
            <person name="Grimwood J."/>
            <person name="Lindquist E."/>
            <person name="Lucas S."/>
            <person name="Grigoriev I.V."/>
            <person name="Schmitt R."/>
            <person name="Kirk D."/>
            <person name="Rokhsar D.S."/>
        </authorList>
    </citation>
    <scope>NUCLEOTIDE SEQUENCE [LARGE SCALE GENOMIC DNA]</scope>
    <source>
        <strain evidence="6">f. Nagariensis / Eve</strain>
    </source>
</reference>
<feature type="compositionally biased region" description="Pro residues" evidence="1">
    <location>
        <begin position="2106"/>
        <end position="2120"/>
    </location>
</feature>
<feature type="region of interest" description="Disordered" evidence="1">
    <location>
        <begin position="1682"/>
        <end position="1710"/>
    </location>
</feature>
<proteinExistence type="predicted"/>
<feature type="compositionally biased region" description="Low complexity" evidence="1">
    <location>
        <begin position="2121"/>
        <end position="2139"/>
    </location>
</feature>
<dbReference type="PANTHER" id="PTHR15136:SF13">
    <property type="entry name" value="SAM DOMAIN-CONTAINING PROTEIN"/>
    <property type="match status" value="1"/>
</dbReference>
<feature type="compositionally biased region" description="Pro residues" evidence="1">
    <location>
        <begin position="743"/>
        <end position="753"/>
    </location>
</feature>
<dbReference type="InterPro" id="IPR001660">
    <property type="entry name" value="SAM"/>
</dbReference>
<dbReference type="KEGG" id="vcn:VOLCADRAFT_120035"/>
<dbReference type="STRING" id="3068.D8UJA3"/>
<feature type="region of interest" description="Disordered" evidence="1">
    <location>
        <begin position="1331"/>
        <end position="1372"/>
    </location>
</feature>
<evidence type="ECO:0000259" key="4">
    <source>
        <dbReference type="PROSITE" id="PS50222"/>
    </source>
</evidence>
<feature type="domain" description="SAM" evidence="3">
    <location>
        <begin position="112"/>
        <end position="168"/>
    </location>
</feature>
<feature type="compositionally biased region" description="Pro residues" evidence="1">
    <location>
        <begin position="1811"/>
        <end position="1821"/>
    </location>
</feature>
<protein>
    <recommendedName>
        <fullName evidence="7">SAM domain-containing protein</fullName>
    </recommendedName>
</protein>
<dbReference type="Proteomes" id="UP000001058">
    <property type="component" value="Unassembled WGS sequence"/>
</dbReference>
<feature type="region of interest" description="Disordered" evidence="1">
    <location>
        <begin position="694"/>
        <end position="780"/>
    </location>
</feature>
<feature type="compositionally biased region" description="Low complexity" evidence="1">
    <location>
        <begin position="1454"/>
        <end position="1482"/>
    </location>
</feature>
<feature type="region of interest" description="Disordered" evidence="1">
    <location>
        <begin position="789"/>
        <end position="808"/>
    </location>
</feature>
<name>D8UJA3_VOLCA</name>
<dbReference type="GO" id="GO:0005783">
    <property type="term" value="C:endoplasmic reticulum"/>
    <property type="evidence" value="ECO:0007669"/>
    <property type="project" value="TreeGrafter"/>
</dbReference>
<feature type="compositionally biased region" description="Low complexity" evidence="1">
    <location>
        <begin position="337"/>
        <end position="347"/>
    </location>
</feature>
<dbReference type="GO" id="GO:0006874">
    <property type="term" value="P:intracellular calcium ion homeostasis"/>
    <property type="evidence" value="ECO:0007669"/>
    <property type="project" value="TreeGrafter"/>
</dbReference>
<dbReference type="PROSITE" id="PS50105">
    <property type="entry name" value="SAM_DOMAIN"/>
    <property type="match status" value="1"/>
</dbReference>
<dbReference type="InterPro" id="IPR002048">
    <property type="entry name" value="EF_hand_dom"/>
</dbReference>
<dbReference type="eggNOG" id="ENOG502RZA2">
    <property type="taxonomic scope" value="Eukaryota"/>
</dbReference>
<dbReference type="GO" id="GO:0002115">
    <property type="term" value="P:store-operated calcium entry"/>
    <property type="evidence" value="ECO:0007669"/>
    <property type="project" value="TreeGrafter"/>
</dbReference>
<dbReference type="OrthoDB" id="539242at2759"/>
<keyword evidence="6" id="KW-1185">Reference proteome</keyword>
<dbReference type="InterPro" id="IPR003961">
    <property type="entry name" value="FN3_dom"/>
</dbReference>
<feature type="region of interest" description="Disordered" evidence="1">
    <location>
        <begin position="2105"/>
        <end position="2152"/>
    </location>
</feature>
<feature type="compositionally biased region" description="Pro residues" evidence="1">
    <location>
        <begin position="795"/>
        <end position="807"/>
    </location>
</feature>
<evidence type="ECO:0008006" key="7">
    <source>
        <dbReference type="Google" id="ProtNLM"/>
    </source>
</evidence>
<evidence type="ECO:0000313" key="6">
    <source>
        <dbReference type="Proteomes" id="UP000001058"/>
    </source>
</evidence>
<dbReference type="InterPro" id="IPR013761">
    <property type="entry name" value="SAM/pointed_sf"/>
</dbReference>
<dbReference type="PANTHER" id="PTHR15136">
    <property type="entry name" value="STROMAL INTERACTION MOLECULE HOMOLOG"/>
    <property type="match status" value="1"/>
</dbReference>
<feature type="compositionally biased region" description="Low complexity" evidence="1">
    <location>
        <begin position="1687"/>
        <end position="1710"/>
    </location>
</feature>
<dbReference type="InterPro" id="IPR037608">
    <property type="entry name" value="STIM1/2"/>
</dbReference>
<dbReference type="FunFam" id="1.10.150.50:FF:000074">
    <property type="entry name" value="Stromal interaction molecule"/>
    <property type="match status" value="1"/>
</dbReference>
<feature type="compositionally biased region" description="Low complexity" evidence="1">
    <location>
        <begin position="754"/>
        <end position="763"/>
    </location>
</feature>
<sequence>MRCKSTQTTVVVISALLVFSIFKEAETNSNPALNAFFSELDNNHDGAIDVNEASQFIGGSIGGQEFDEPQETADAANSFLHSIDGGDAGLTVSVDELDIHLHSVLSGVRAWEWIRHGVGLPQYADAFRAHSITPLDFPMLVQENGKILEEELGVHSPFHRGKVVRAIRRQILGLGRPPSEPQALTCTTTAFPPVTPTGAGSGSGSGSGGPAPGSRAAVHWSPPAHPGVPPLHRYVLERAGADGQWRQVAELDDPEPAAVAVGFGTAAAAGRVLFRVAAWNLYGRSPYGIVACHLEPVPPPGYPLVAARDPANGTSEGAAAAAAANDRVAMAVVATAAAQTRGQQPATSRNGGGWGWGWGPDASFASACRGPGPGTSEAAACPGGGGAELRTGWQQALPPPQLPGAAASSDSALQALIQRPPGPADTGGGVRGPVTAMTQGPWLAPPTRKPQPQAQPQAQPQPQPQPGGTTALRWWSSLLLAVVPWLLRLLPLPLLRGAMEVAHRLVLRAQAALGWQPPERLMQSPRAAAAGSAAPGMLDLNPSLHLTPSSSVPALAAAATTAQSAAAGSCGVGGAAGGGVWTGARMGAGAGDGLGAGGGGGVRSSASGAAWPAVGPGGCSTGGIDTVAAAAVAAAAAAAVAPAAAASSSSSVAAATAAAAAAGAAASGPSIRTRSNWLEAVFPMMAAAAAATQGTDPVAVPPRSSLGSGVAPYRPPPAAAPSPYGSPGSDITGVQYIFGGLQPPQPPQPPQPLALPQGPRPVSASPPAPPHRSTSEGDICGLEDAARPSYITRAPPGPRPYLGPASPPLLSHLTPHQLAASAPSLGLGLGPVGRMGPTSTTGPLSSMSVSGSSRGASQVRGLRGAETEGDLLAMAAAVCAIPGCGRKLDLRHYRNYLRRHYCGRCQRTVCGQHTAYSPHGPTGSCDHVSRCVCTSCFTHFNPAYQLFLLKHNKLQPGSGVGPQEAAAAAGAGAAAGSRRGSASGSTGAGNGEDKSAAKLLWERAATKLKALLTAAISRSKGVDDLSFTCKNNWDALNHIHISAALSAAVKLPGTRTAASAPLLDSLAVRFAQTLPDATIREVATVLWSLAKLGRPAPHALLSHILAAQQRGFMLRTASPQAIANMLWALATWRTREPEPLLSLVLEQCYRALPAFQPQDTANVLWALARLNHSGEPLPLPPPLLPDLLAVAATQASAMTPQGLANSVWACHRLRHRHAALLRAAAVAFHTQLPAASPTDIALMTASLAHLHFRCPALLRAVAERCCGSGSNWGPPDTAQWTIAPDGVRGSREGSWSPLSRQRLLWAFATLRFRHPAAVRALLLGTRGLQDAKEKEEERVEESDLLGGAGSWEPGGSESGDEEGGDGCGGGGGGSGAMTASSLIWCLAKLGCGSIAGPEQRLVLAAAERLWAVRESVALHHAAMAAWGLEQLGLRQQRLLKLACARLQEALERSYTSQSRTSHSSASASTSPFPHGTASGTSPSPGPGPGVSSDGGLSPEDLDAAVMVLWCLGRRGPLTAPEAVAGAAEAAAAAAEAAAAAAAETRILDFFSSAGPRLLPRLSARQLPRVCCAYVQLGRSDGGVLGVAAELLMGAAAGGGSGCSGSGTAAAAAAEVAVGADEDEAGGEGEERCAGVSGSPVRLQAGLGDDGFGSEYDYRGAQWGLSGEGADEGELVWDLEGEQEEAQEAGAAGFSRNGGSSSSSSSGRSGAVRGGCGCGLLDRLPRNGLAMALWALASSGFASPQLMQRAATRVVGELFPQLPPVAAAAAANVEAPAEVPAAAGSTGCVVGAAAAAAFGRQMVAGGAERGRPTPPTPQPPAAGRPSVGASRWAALILWAFAASDCYNAVLYDHLLSYVIRRVSRLGPGRVAMVLWSCAVAGHYRRDVLESLCGALREDIRVLPPASFTQANWAVAHLSAGLCMSWRGPATSHLAALCPQLTPHQAAVLLWSLAVQQLVRATQDKRKFAAAVDLLLAQLGSAVVGTKSEVQLGGPVGSGDWEGDAGAAASRELSRGVPSGVGEGKVGGAVVEALDRGLEPCLDLERDLDSPGDRIQAGSCPLDPGVALIAAEALALLLASPHQRVRQRVEAYLAHCGGATPALLLPSHIPPTSPPAPDPGPPAYGTAAPGADGNSTTEAGSWSGGWSAGRSGMQAPVPTSTSCSAIGTGGLLVSQLAAAWQHALQRRHPQQAAVAAAARQLGYSPRLLRTHGSFPLALPCAVELPDTAPGPVVVLLADESDFATNVVGQPLGPLFTTVQLLRVRHLRHLLLAAGVR</sequence>
<dbReference type="GeneID" id="9628207"/>
<dbReference type="Pfam" id="PF00536">
    <property type="entry name" value="SAM_1"/>
    <property type="match status" value="1"/>
</dbReference>
<evidence type="ECO:0000259" key="3">
    <source>
        <dbReference type="PROSITE" id="PS50105"/>
    </source>
</evidence>
<dbReference type="PROSITE" id="PS50222">
    <property type="entry name" value="EF_HAND_2"/>
    <property type="match status" value="1"/>
</dbReference>
<feature type="compositionally biased region" description="Low complexity" evidence="1">
    <location>
        <begin position="403"/>
        <end position="412"/>
    </location>
</feature>
<dbReference type="RefSeq" id="XP_002958729.1">
    <property type="nucleotide sequence ID" value="XM_002958683.1"/>
</dbReference>
<dbReference type="GO" id="GO:0005509">
    <property type="term" value="F:calcium ion binding"/>
    <property type="evidence" value="ECO:0007669"/>
    <property type="project" value="InterPro"/>
</dbReference>
<feature type="region of interest" description="Disordered" evidence="1">
    <location>
        <begin position="1804"/>
        <end position="1824"/>
    </location>
</feature>
<accession>D8UJA3</accession>
<keyword evidence="2" id="KW-0732">Signal</keyword>
<dbReference type="GO" id="GO:0005886">
    <property type="term" value="C:plasma membrane"/>
    <property type="evidence" value="ECO:0007669"/>
    <property type="project" value="TreeGrafter"/>
</dbReference>
<evidence type="ECO:0000256" key="1">
    <source>
        <dbReference type="SAM" id="MobiDB-lite"/>
    </source>
</evidence>
<feature type="region of interest" description="Disordered" evidence="1">
    <location>
        <begin position="337"/>
        <end position="469"/>
    </location>
</feature>
<feature type="region of interest" description="Disordered" evidence="1">
    <location>
        <begin position="1620"/>
        <end position="1639"/>
    </location>
</feature>
<dbReference type="EMBL" id="GL378424">
    <property type="protein sequence ID" value="EFJ40185.1"/>
    <property type="molecule type" value="Genomic_DNA"/>
</dbReference>
<feature type="region of interest" description="Disordered" evidence="1">
    <location>
        <begin position="1992"/>
        <end position="2018"/>
    </location>
</feature>
<dbReference type="GO" id="GO:0005246">
    <property type="term" value="F:calcium channel regulator activity"/>
    <property type="evidence" value="ECO:0007669"/>
    <property type="project" value="InterPro"/>
</dbReference>
<feature type="region of interest" description="Disordered" evidence="1">
    <location>
        <begin position="187"/>
        <end position="217"/>
    </location>
</feature>
<feature type="compositionally biased region" description="Gly residues" evidence="1">
    <location>
        <begin position="199"/>
        <end position="211"/>
    </location>
</feature>
<feature type="non-terminal residue" evidence="5">
    <location>
        <position position="2274"/>
    </location>
</feature>